<evidence type="ECO:0000313" key="4">
    <source>
        <dbReference type="Proteomes" id="UP000507470"/>
    </source>
</evidence>
<name>A0A6J8D9T0_MYTCO</name>
<evidence type="ECO:0000256" key="2">
    <source>
        <dbReference type="SAM" id="SignalP"/>
    </source>
</evidence>
<evidence type="ECO:0000313" key="3">
    <source>
        <dbReference type="EMBL" id="CAC5404835.1"/>
    </source>
</evidence>
<dbReference type="OrthoDB" id="9869831at2759"/>
<dbReference type="EMBL" id="CACVKT020007046">
    <property type="protein sequence ID" value="CAC5404835.1"/>
    <property type="molecule type" value="Genomic_DNA"/>
</dbReference>
<feature type="compositionally biased region" description="Basic and acidic residues" evidence="1">
    <location>
        <begin position="128"/>
        <end position="147"/>
    </location>
</feature>
<gene>
    <name evidence="3" type="ORF">MCOR_38579</name>
</gene>
<feature type="region of interest" description="Disordered" evidence="1">
    <location>
        <begin position="113"/>
        <end position="181"/>
    </location>
</feature>
<feature type="compositionally biased region" description="Polar residues" evidence="1">
    <location>
        <begin position="161"/>
        <end position="175"/>
    </location>
</feature>
<feature type="chain" id="PRO_5026878815" description="TTF-type domain-containing protein" evidence="2">
    <location>
        <begin position="19"/>
        <end position="243"/>
    </location>
</feature>
<evidence type="ECO:0000256" key="1">
    <source>
        <dbReference type="SAM" id="MobiDB-lite"/>
    </source>
</evidence>
<protein>
    <recommendedName>
        <fullName evidence="5">TTF-type domain-containing protein</fullName>
    </recommendedName>
</protein>
<evidence type="ECO:0008006" key="5">
    <source>
        <dbReference type="Google" id="ProtNLM"/>
    </source>
</evidence>
<accession>A0A6J8D9T0</accession>
<keyword evidence="4" id="KW-1185">Reference proteome</keyword>
<reference evidence="3 4" key="1">
    <citation type="submission" date="2020-06" db="EMBL/GenBank/DDBJ databases">
        <authorList>
            <person name="Li R."/>
            <person name="Bekaert M."/>
        </authorList>
    </citation>
    <scope>NUCLEOTIDE SEQUENCE [LARGE SCALE GENOMIC DNA]</scope>
    <source>
        <strain evidence="4">wild</strain>
    </source>
</reference>
<dbReference type="Proteomes" id="UP000507470">
    <property type="component" value="Unassembled WGS sequence"/>
</dbReference>
<feature type="signal peptide" evidence="2">
    <location>
        <begin position="1"/>
        <end position="18"/>
    </location>
</feature>
<organism evidence="3 4">
    <name type="scientific">Mytilus coruscus</name>
    <name type="common">Sea mussel</name>
    <dbReference type="NCBI Taxonomy" id="42192"/>
    <lineage>
        <taxon>Eukaryota</taxon>
        <taxon>Metazoa</taxon>
        <taxon>Spiralia</taxon>
        <taxon>Lophotrochozoa</taxon>
        <taxon>Mollusca</taxon>
        <taxon>Bivalvia</taxon>
        <taxon>Autobranchia</taxon>
        <taxon>Pteriomorphia</taxon>
        <taxon>Mytilida</taxon>
        <taxon>Mytiloidea</taxon>
        <taxon>Mytilidae</taxon>
        <taxon>Mytilinae</taxon>
        <taxon>Mytilus</taxon>
    </lineage>
</organism>
<sequence length="243" mass="27911">MATLAIKLILYIIHSTDSLESYITDHYDNETLASDLRYLCAAELYTNASFYTNLDAFRTDDIITGNNFREAAIRHEALVTCCMIPRPKWSSLIHIAALASVLKRPVYSVYPSNPKRTKPATLQSDENASEKGEPQSDENATEKREPVESPTIPTRHETLDSQRNQDSFENQQPNQPKHFKFPKRFFGKKSIEYRSFQPTWFHKFKWIHNDEALDRAFCHLCQTASRKGLATSSKISQTFIATE</sequence>
<proteinExistence type="predicted"/>
<keyword evidence="2" id="KW-0732">Signal</keyword>
<dbReference type="AlphaFoldDB" id="A0A6J8D9T0"/>